<keyword evidence="3" id="KW-1185">Reference proteome</keyword>
<protein>
    <submittedName>
        <fullName evidence="2">Uncharacterized protein</fullName>
    </submittedName>
</protein>
<dbReference type="Proteomes" id="UP001396334">
    <property type="component" value="Unassembled WGS sequence"/>
</dbReference>
<dbReference type="PANTHER" id="PTHR48054:SF82">
    <property type="entry name" value="LRR RECEPTOR-LIKE SERINE_THREONINE-PROTEIN KINASE FLS2"/>
    <property type="match status" value="1"/>
</dbReference>
<keyword evidence="1" id="KW-0812">Transmembrane</keyword>
<keyword evidence="1" id="KW-1133">Transmembrane helix</keyword>
<dbReference type="EMBL" id="JBBPBN010000015">
    <property type="protein sequence ID" value="KAK9023838.1"/>
    <property type="molecule type" value="Genomic_DNA"/>
</dbReference>
<dbReference type="InterPro" id="IPR052592">
    <property type="entry name" value="LRR-RLK"/>
</dbReference>
<comment type="caution">
    <text evidence="2">The sequence shown here is derived from an EMBL/GenBank/DDBJ whole genome shotgun (WGS) entry which is preliminary data.</text>
</comment>
<dbReference type="InterPro" id="IPR001611">
    <property type="entry name" value="Leu-rich_rpt"/>
</dbReference>
<dbReference type="PANTHER" id="PTHR48054">
    <property type="entry name" value="RECEPTOR KINASE-LIKE PROTEIN XA21"/>
    <property type="match status" value="1"/>
</dbReference>
<evidence type="ECO:0000256" key="1">
    <source>
        <dbReference type="SAM" id="Phobius"/>
    </source>
</evidence>
<proteinExistence type="predicted"/>
<organism evidence="2 3">
    <name type="scientific">Hibiscus sabdariffa</name>
    <name type="common">roselle</name>
    <dbReference type="NCBI Taxonomy" id="183260"/>
    <lineage>
        <taxon>Eukaryota</taxon>
        <taxon>Viridiplantae</taxon>
        <taxon>Streptophyta</taxon>
        <taxon>Embryophyta</taxon>
        <taxon>Tracheophyta</taxon>
        <taxon>Spermatophyta</taxon>
        <taxon>Magnoliopsida</taxon>
        <taxon>eudicotyledons</taxon>
        <taxon>Gunneridae</taxon>
        <taxon>Pentapetalae</taxon>
        <taxon>rosids</taxon>
        <taxon>malvids</taxon>
        <taxon>Malvales</taxon>
        <taxon>Malvaceae</taxon>
        <taxon>Malvoideae</taxon>
        <taxon>Hibiscus</taxon>
    </lineage>
</organism>
<dbReference type="SUPFAM" id="SSF52058">
    <property type="entry name" value="L domain-like"/>
    <property type="match status" value="1"/>
</dbReference>
<keyword evidence="1" id="KW-0472">Membrane</keyword>
<reference evidence="2 3" key="1">
    <citation type="journal article" date="2024" name="G3 (Bethesda)">
        <title>Genome assembly of Hibiscus sabdariffa L. provides insights into metabolisms of medicinal natural products.</title>
        <authorList>
            <person name="Kim T."/>
        </authorList>
    </citation>
    <scope>NUCLEOTIDE SEQUENCE [LARGE SCALE GENOMIC DNA]</scope>
    <source>
        <strain evidence="2">TK-2024</strain>
        <tissue evidence="2">Old leaves</tissue>
    </source>
</reference>
<gene>
    <name evidence="2" type="ORF">V6N11_004035</name>
</gene>
<dbReference type="Pfam" id="PF00560">
    <property type="entry name" value="LRR_1"/>
    <property type="match status" value="3"/>
</dbReference>
<feature type="transmembrane region" description="Helical" evidence="1">
    <location>
        <begin position="164"/>
        <end position="183"/>
    </location>
</feature>
<accession>A0ABR2SF10</accession>
<evidence type="ECO:0000313" key="3">
    <source>
        <dbReference type="Proteomes" id="UP001396334"/>
    </source>
</evidence>
<name>A0ABR2SF10_9ROSI</name>
<sequence length="225" mass="24774">MVLTTCMLYGRIATSIGNMTSLVDLELSGNFLSGQIPMELGLLKDLEQLGLLGNLTKLRDMDMSANLSGQIPQKLIVFYLSENNLSGPLPAEICQGEIGNLKNLNLLLLQGSKLGSSIPSSLSLLKSLNVLDLSNNRNTGLCVPIRVQNFPICPHINNQKKLHSMWKIIVSAIVITIGALMFLKRHLRKQRAEIEHLETLSSSFFSFDVKSFNGVCLNQHGSLKQ</sequence>
<dbReference type="Gene3D" id="3.80.10.10">
    <property type="entry name" value="Ribonuclease Inhibitor"/>
    <property type="match status" value="2"/>
</dbReference>
<evidence type="ECO:0000313" key="2">
    <source>
        <dbReference type="EMBL" id="KAK9023838.1"/>
    </source>
</evidence>
<dbReference type="InterPro" id="IPR032675">
    <property type="entry name" value="LRR_dom_sf"/>
</dbReference>